<dbReference type="EMBL" id="CAJNIZ010007858">
    <property type="protein sequence ID" value="CAE7261934.1"/>
    <property type="molecule type" value="Genomic_DNA"/>
</dbReference>
<evidence type="ECO:0000256" key="1">
    <source>
        <dbReference type="PROSITE-ProRule" id="PRU00047"/>
    </source>
</evidence>
<reference evidence="4" key="1">
    <citation type="submission" date="2021-02" db="EMBL/GenBank/DDBJ databases">
        <authorList>
            <person name="Dougan E. K."/>
            <person name="Rhodes N."/>
            <person name="Thang M."/>
            <person name="Chan C."/>
        </authorList>
    </citation>
    <scope>NUCLEOTIDE SEQUENCE</scope>
</reference>
<feature type="compositionally biased region" description="Acidic residues" evidence="2">
    <location>
        <begin position="281"/>
        <end position="290"/>
    </location>
</feature>
<feature type="domain" description="CCHC-type" evidence="3">
    <location>
        <begin position="380"/>
        <end position="396"/>
    </location>
</feature>
<evidence type="ECO:0000259" key="3">
    <source>
        <dbReference type="PROSITE" id="PS50158"/>
    </source>
</evidence>
<sequence length="1307" mass="147257">MAATTAAEPRVPEDDDDLEQASPPEGGSVTGGDPWLGNRLGGAGTSSPDAQAEYREFLQHLQRRTRNGRRVRHDDSDDGGEPDDRSNAGPPPSWDGTTSFRDYLHLWLATTKVKPRARGPLLLKNLSSTPFDDLKHLARDDAWMDNPQNGKLLLQMMDTKELYGEDEREEMLHSLVTVTYTLRRGKNEPHKAFFSRWENAVRKLQEHSVELPKEYLGFLLTMALQLSSEEVKLLMNYTQGRLGQKDVKEWVRIHETDLDLKNKASDNNKKKTEAVHYVEGEGSELGDLGDGEPNGTNDYEEGVFDEGEAREVLATMIKEHSKRRTFSAVNTAKKAKSLARGFGSAARAQPFGQRGRGGPLDKVAGGTYKVFIEALKRRTKCSKCGQVGHWHRECPSKGSATSVSSSASSQHGVNFLELGANEVHFLGFEEFQAMKQAVLSADRHAEVSSSRVGADSGSSARFLAEFPEDMRAVYRPEHHSFKSINGVTSTDKEGFWMDLKRFNHRVPLLIGTEFCAEFRRQAEQDGDHDHMAADLIRIGDQGAVRAMKMRLLLNGYGMQLLKKISPLVVTFRWMNKPHLDVIYNLFLCLNVEYVGNSILVNLISTVRVILTAGESMAVEPPGKRSRVQLLEVYHLHLQALAKQRAKKEARASDFQGRDAIKLQNAILKEINNNLRTKAYKLLSPEESRQIRLEKPEKIMESRYVLTKKPLETCEIPTARMEGVLLEDTTAGTCKAKARHVMKGYSEESALDVEFTTPQVNREGIPGARPEQLLKLLKTCYGLTDGPYAWYQHLARRLQEDFGYRPSQADPCVFMLHNHDCEEGPRLEGIMGVATDDLVHGGSERHWAAVAQIAKEYKLGKNQTGEGRFTGKQVKLETDGSITVNQEFYVKEKVHDIPLTRKRKQQRFSRCTAQETEQLRSSLGALSWLAKETRCDLAGRVSLLQQAFPDPKVSDLIEANKIASEARKFAHLGIRVMPIPWQDLRISVVTDAAWGNAKETPWIEDSPEDYWQELPDRWIRHHVQSRRTTFHPGAAPDGPDLHEIESRRVIDKYTSTENAMDHEQLEDEWSDQNGIRALQEEPWTGQSIFFKQDAKEAKPKKIHSSLVQLQNLSSQGGQIIIYHHKSLSETEQPAMTTVAAWKSYRLKRKTVDTLAAEGQALQAGLGSVHWHRLLFLEAFYGMLSASDWRAAARRIPFLAAVDSKSLFDAVNKCASATTYVSDKRTAIDLSVIKTDLSETSGKIRWIDTRAMISDPLTKPHPGAYLRYVIEQGKWSIMEEGHALQAKALERQLKQPCENLFLTVWEIEV</sequence>
<keyword evidence="1" id="KW-0479">Metal-binding</keyword>
<dbReference type="SMART" id="SM00343">
    <property type="entry name" value="ZnF_C2HC"/>
    <property type="match status" value="1"/>
</dbReference>
<evidence type="ECO:0000313" key="5">
    <source>
        <dbReference type="Proteomes" id="UP000649617"/>
    </source>
</evidence>
<evidence type="ECO:0000313" key="4">
    <source>
        <dbReference type="EMBL" id="CAE7261934.1"/>
    </source>
</evidence>
<dbReference type="Pfam" id="PF00098">
    <property type="entry name" value="zf-CCHC"/>
    <property type="match status" value="1"/>
</dbReference>
<name>A0A812MRV6_SYMPI</name>
<organism evidence="4 5">
    <name type="scientific">Symbiodinium pilosum</name>
    <name type="common">Dinoflagellate</name>
    <dbReference type="NCBI Taxonomy" id="2952"/>
    <lineage>
        <taxon>Eukaryota</taxon>
        <taxon>Sar</taxon>
        <taxon>Alveolata</taxon>
        <taxon>Dinophyceae</taxon>
        <taxon>Suessiales</taxon>
        <taxon>Symbiodiniaceae</taxon>
        <taxon>Symbiodinium</taxon>
    </lineage>
</organism>
<dbReference type="InterPro" id="IPR001878">
    <property type="entry name" value="Znf_CCHC"/>
</dbReference>
<keyword evidence="1" id="KW-0863">Zinc-finger</keyword>
<proteinExistence type="predicted"/>
<dbReference type="Gene3D" id="4.10.60.10">
    <property type="entry name" value="Zinc finger, CCHC-type"/>
    <property type="match status" value="1"/>
</dbReference>
<accession>A0A812MRV6</accession>
<gene>
    <name evidence="4" type="ORF">SPIL2461_LOCUS5516</name>
</gene>
<dbReference type="PROSITE" id="PS50158">
    <property type="entry name" value="ZF_CCHC"/>
    <property type="match status" value="1"/>
</dbReference>
<dbReference type="OrthoDB" id="445228at2759"/>
<dbReference type="SUPFAM" id="SSF57756">
    <property type="entry name" value="Retrovirus zinc finger-like domains"/>
    <property type="match status" value="1"/>
</dbReference>
<keyword evidence="1" id="KW-0862">Zinc</keyword>
<keyword evidence="5" id="KW-1185">Reference proteome</keyword>
<dbReference type="Proteomes" id="UP000649617">
    <property type="component" value="Unassembled WGS sequence"/>
</dbReference>
<feature type="region of interest" description="Disordered" evidence="2">
    <location>
        <begin position="1"/>
        <end position="96"/>
    </location>
</feature>
<protein>
    <recommendedName>
        <fullName evidence="3">CCHC-type domain-containing protein</fullName>
    </recommendedName>
</protein>
<feature type="compositionally biased region" description="Basic residues" evidence="2">
    <location>
        <begin position="61"/>
        <end position="71"/>
    </location>
</feature>
<evidence type="ECO:0000256" key="2">
    <source>
        <dbReference type="SAM" id="MobiDB-lite"/>
    </source>
</evidence>
<dbReference type="InterPro" id="IPR036875">
    <property type="entry name" value="Znf_CCHC_sf"/>
</dbReference>
<feature type="region of interest" description="Disordered" evidence="2">
    <location>
        <begin position="279"/>
        <end position="299"/>
    </location>
</feature>
<dbReference type="GO" id="GO:0003676">
    <property type="term" value="F:nucleic acid binding"/>
    <property type="evidence" value="ECO:0007669"/>
    <property type="project" value="InterPro"/>
</dbReference>
<dbReference type="GO" id="GO:0008270">
    <property type="term" value="F:zinc ion binding"/>
    <property type="evidence" value="ECO:0007669"/>
    <property type="project" value="UniProtKB-KW"/>
</dbReference>
<comment type="caution">
    <text evidence="4">The sequence shown here is derived from an EMBL/GenBank/DDBJ whole genome shotgun (WGS) entry which is preliminary data.</text>
</comment>